<name>A0AB40AFD2_DROSZ</name>
<reference evidence="2" key="1">
    <citation type="submission" date="2025-08" db="UniProtKB">
        <authorList>
            <consortium name="RefSeq"/>
        </authorList>
    </citation>
    <scope>IDENTIFICATION</scope>
</reference>
<organism evidence="1 2">
    <name type="scientific">Drosophila suzukii</name>
    <name type="common">Spotted-wing drosophila fruit fly</name>
    <dbReference type="NCBI Taxonomy" id="28584"/>
    <lineage>
        <taxon>Eukaryota</taxon>
        <taxon>Metazoa</taxon>
        <taxon>Ecdysozoa</taxon>
        <taxon>Arthropoda</taxon>
        <taxon>Hexapoda</taxon>
        <taxon>Insecta</taxon>
        <taxon>Pterygota</taxon>
        <taxon>Neoptera</taxon>
        <taxon>Endopterygota</taxon>
        <taxon>Diptera</taxon>
        <taxon>Brachycera</taxon>
        <taxon>Muscomorpha</taxon>
        <taxon>Ephydroidea</taxon>
        <taxon>Drosophilidae</taxon>
        <taxon>Drosophila</taxon>
        <taxon>Sophophora</taxon>
    </lineage>
</organism>
<sequence>MDAGWYQGSVKVVACDSQRSADLYKPATGKLGEGERCCTDVPSRPRARIWLPAAIKAAEDILLHAAGMQSRQGDVSQAIMVLNKESVAPIEAARGVLNFGIYAIHIQIYKCNSNAAGKSASNPAEQVLAEELEAPGGPEDGYSLLRYFAEQRNASA</sequence>
<protein>
    <submittedName>
        <fullName evidence="2">Uncharacterized protein</fullName>
    </submittedName>
</protein>
<dbReference type="Proteomes" id="UP001652628">
    <property type="component" value="Chromosome 3"/>
</dbReference>
<accession>A0AB40AFD2</accession>
<keyword evidence="1" id="KW-1185">Reference proteome</keyword>
<evidence type="ECO:0000313" key="1">
    <source>
        <dbReference type="Proteomes" id="UP001652628"/>
    </source>
</evidence>
<evidence type="ECO:0000313" key="2">
    <source>
        <dbReference type="RefSeq" id="XP_036678491.1"/>
    </source>
</evidence>
<dbReference type="AlphaFoldDB" id="A0AB40AFD2"/>
<proteinExistence type="predicted"/>
<dbReference type="RefSeq" id="XP_036678491.1">
    <property type="nucleotide sequence ID" value="XM_036822596.3"/>
</dbReference>
<gene>
    <name evidence="2" type="primary">LOC118879700</name>
</gene>
<dbReference type="GeneID" id="118879700"/>